<protein>
    <submittedName>
        <fullName evidence="4">Ribosomal protein S18 acetylase RimI-like enzyme</fullName>
        <ecNumber evidence="4">2.3.1.57</ecNumber>
    </submittedName>
</protein>
<dbReference type="EC" id="2.3.1.57" evidence="4"/>
<proteinExistence type="predicted"/>
<name>A0ABV2PYV6_9GAMM</name>
<dbReference type="PANTHER" id="PTHR43877">
    <property type="entry name" value="AMINOALKYLPHOSPHONATE N-ACETYLTRANSFERASE-RELATED-RELATED"/>
    <property type="match status" value="1"/>
</dbReference>
<dbReference type="InterPro" id="IPR000182">
    <property type="entry name" value="GNAT_dom"/>
</dbReference>
<dbReference type="Pfam" id="PF00583">
    <property type="entry name" value="Acetyltransf_1"/>
    <property type="match status" value="1"/>
</dbReference>
<gene>
    <name evidence="4" type="ORF">ABIE04_002580</name>
</gene>
<comment type="caution">
    <text evidence="4">The sequence shown here is derived from an EMBL/GenBank/DDBJ whole genome shotgun (WGS) entry which is preliminary data.</text>
</comment>
<keyword evidence="1 4" id="KW-0808">Transferase</keyword>
<organism evidence="4 5">
    <name type="scientific">Rhodanobacter soli</name>
    <dbReference type="NCBI Taxonomy" id="590609"/>
    <lineage>
        <taxon>Bacteria</taxon>
        <taxon>Pseudomonadati</taxon>
        <taxon>Pseudomonadota</taxon>
        <taxon>Gammaproteobacteria</taxon>
        <taxon>Lysobacterales</taxon>
        <taxon>Rhodanobacteraceae</taxon>
        <taxon>Rhodanobacter</taxon>
    </lineage>
</organism>
<dbReference type="PROSITE" id="PS51186">
    <property type="entry name" value="GNAT"/>
    <property type="match status" value="1"/>
</dbReference>
<evidence type="ECO:0000259" key="3">
    <source>
        <dbReference type="PROSITE" id="PS51186"/>
    </source>
</evidence>
<reference evidence="4 5" key="1">
    <citation type="submission" date="2024-06" db="EMBL/GenBank/DDBJ databases">
        <title>Sorghum-associated microbial communities from plants grown in Nebraska, USA.</title>
        <authorList>
            <person name="Schachtman D."/>
        </authorList>
    </citation>
    <scope>NUCLEOTIDE SEQUENCE [LARGE SCALE GENOMIC DNA]</scope>
    <source>
        <strain evidence="4 5">1757</strain>
    </source>
</reference>
<dbReference type="GO" id="GO:0004145">
    <property type="term" value="F:diamine N-acetyltransferase activity"/>
    <property type="evidence" value="ECO:0007669"/>
    <property type="project" value="UniProtKB-EC"/>
</dbReference>
<sequence>MPSIRYAKPSDAKRLAALAEETFRDTFGSVNAAEDMDLHCRTSYAEAVQLAEISNAGMVTLVCEEGGNLTAFAQLRWSEAPGCVSAKSPGEILRLYVAKSWHGRGVAHDLMATCIKEMENRESDVVWLGVWERNPRAMAFYRKFGFGEVGEHVFPLGTDPQRDVIMARPVFNRPPGA</sequence>
<keyword evidence="5" id="KW-1185">Reference proteome</keyword>
<dbReference type="Proteomes" id="UP001549251">
    <property type="component" value="Unassembled WGS sequence"/>
</dbReference>
<evidence type="ECO:0000313" key="5">
    <source>
        <dbReference type="Proteomes" id="UP001549251"/>
    </source>
</evidence>
<dbReference type="InterPro" id="IPR050832">
    <property type="entry name" value="Bact_Acetyltransf"/>
</dbReference>
<dbReference type="Gene3D" id="3.40.630.30">
    <property type="match status" value="1"/>
</dbReference>
<evidence type="ECO:0000256" key="2">
    <source>
        <dbReference type="ARBA" id="ARBA00023315"/>
    </source>
</evidence>
<keyword evidence="2 4" id="KW-0012">Acyltransferase</keyword>
<feature type="domain" description="N-acetyltransferase" evidence="3">
    <location>
        <begin position="2"/>
        <end position="171"/>
    </location>
</feature>
<accession>A0ABV2PYV6</accession>
<dbReference type="InterPro" id="IPR016181">
    <property type="entry name" value="Acyl_CoA_acyltransferase"/>
</dbReference>
<dbReference type="CDD" id="cd04301">
    <property type="entry name" value="NAT_SF"/>
    <property type="match status" value="1"/>
</dbReference>
<dbReference type="RefSeq" id="WP_354550779.1">
    <property type="nucleotide sequence ID" value="NZ_JBEPSD010000002.1"/>
</dbReference>
<evidence type="ECO:0000313" key="4">
    <source>
        <dbReference type="EMBL" id="MET4570219.1"/>
    </source>
</evidence>
<dbReference type="EMBL" id="JBEPSD010000002">
    <property type="protein sequence ID" value="MET4570219.1"/>
    <property type="molecule type" value="Genomic_DNA"/>
</dbReference>
<evidence type="ECO:0000256" key="1">
    <source>
        <dbReference type="ARBA" id="ARBA00022679"/>
    </source>
</evidence>
<dbReference type="SUPFAM" id="SSF55729">
    <property type="entry name" value="Acyl-CoA N-acyltransferases (Nat)"/>
    <property type="match status" value="1"/>
</dbReference>